<dbReference type="AlphaFoldDB" id="I3DJ89"/>
<evidence type="ECO:0000259" key="3">
    <source>
        <dbReference type="PROSITE" id="PS50977"/>
    </source>
</evidence>
<dbReference type="Pfam" id="PF00440">
    <property type="entry name" value="TetR_N"/>
    <property type="match status" value="1"/>
</dbReference>
<reference evidence="4 5" key="1">
    <citation type="submission" date="2012-03" db="EMBL/GenBank/DDBJ databases">
        <authorList>
            <person name="Harkins D.M."/>
            <person name="Madupu R."/>
            <person name="Durkin A.S."/>
            <person name="Torralba M."/>
            <person name="Methe B."/>
            <person name="Sutton G.G."/>
            <person name="Nelson K.E."/>
        </authorList>
    </citation>
    <scope>NUCLEOTIDE SEQUENCE [LARGE SCALE GENOMIC DNA]</scope>
    <source>
        <strain evidence="4 5">CCUG 2042</strain>
    </source>
</reference>
<organism evidence="4 5">
    <name type="scientific">Pasteurella bettyae CCUG 2042</name>
    <dbReference type="NCBI Taxonomy" id="1095749"/>
    <lineage>
        <taxon>Bacteria</taxon>
        <taxon>Pseudomonadati</taxon>
        <taxon>Pseudomonadota</taxon>
        <taxon>Gammaproteobacteria</taxon>
        <taxon>Pasteurellales</taxon>
        <taxon>Pasteurellaceae</taxon>
        <taxon>Pasteurella</taxon>
    </lineage>
</organism>
<keyword evidence="5" id="KW-1185">Reference proteome</keyword>
<feature type="DNA-binding region" description="H-T-H motif" evidence="2">
    <location>
        <begin position="29"/>
        <end position="48"/>
    </location>
</feature>
<accession>I3DJ89</accession>
<name>I3DJ89_9PAST</name>
<comment type="caution">
    <text evidence="4">The sequence shown here is derived from an EMBL/GenBank/DDBJ whole genome shotgun (WGS) entry which is preliminary data.</text>
</comment>
<dbReference type="Pfam" id="PF22604">
    <property type="entry name" value="TetR_HI_0893_C"/>
    <property type="match status" value="1"/>
</dbReference>
<dbReference type="SUPFAM" id="SSF46689">
    <property type="entry name" value="Homeodomain-like"/>
    <property type="match status" value="1"/>
</dbReference>
<dbReference type="Gene3D" id="1.10.357.10">
    <property type="entry name" value="Tetracycline Repressor, domain 2"/>
    <property type="match status" value="1"/>
</dbReference>
<dbReference type="PRINTS" id="PR00455">
    <property type="entry name" value="HTHTETR"/>
</dbReference>
<evidence type="ECO:0000313" key="4">
    <source>
        <dbReference type="EMBL" id="EIJ71782.1"/>
    </source>
</evidence>
<sequence>MRQSETDMAEQIFKATEHLMAREGLHNLSMHKIAKEAKISAGTIYLYFKSKEELLSQFAWRVFSLFDKALKKDFDETEDYFKQYQKMWRNIWTFLQTDPDVIVNMQQYQSLSGFLEICTKMEHESLWTRFCQKAQQAEVLCNLPVGILFALSLESAIKLAVKQFYFKETFSEDILSMTIERTWRSIQK</sequence>
<dbReference type="RefSeq" id="WP_005758351.1">
    <property type="nucleotide sequence ID" value="NZ_AJSX01000004.1"/>
</dbReference>
<evidence type="ECO:0000256" key="2">
    <source>
        <dbReference type="PROSITE-ProRule" id="PRU00335"/>
    </source>
</evidence>
<dbReference type="PATRIC" id="fig|1095749.3.peg.41"/>
<dbReference type="GO" id="GO:0003677">
    <property type="term" value="F:DNA binding"/>
    <property type="evidence" value="ECO:0007669"/>
    <property type="project" value="UniProtKB-UniRule"/>
</dbReference>
<dbReference type="PROSITE" id="PS50977">
    <property type="entry name" value="HTH_TETR_2"/>
    <property type="match status" value="1"/>
</dbReference>
<dbReference type="Proteomes" id="UP000006457">
    <property type="component" value="Unassembled WGS sequence"/>
</dbReference>
<feature type="domain" description="HTH tetR-type" evidence="3">
    <location>
        <begin position="6"/>
        <end position="66"/>
    </location>
</feature>
<proteinExistence type="predicted"/>
<dbReference type="EMBL" id="AJSX01000004">
    <property type="protein sequence ID" value="EIJ71782.1"/>
    <property type="molecule type" value="Genomic_DNA"/>
</dbReference>
<dbReference type="PANTHER" id="PTHR43479">
    <property type="entry name" value="ACREF/ENVCD OPERON REPRESSOR-RELATED"/>
    <property type="match status" value="1"/>
</dbReference>
<keyword evidence="1 2" id="KW-0238">DNA-binding</keyword>
<dbReference type="InterPro" id="IPR023772">
    <property type="entry name" value="DNA-bd_HTH_TetR-type_CS"/>
</dbReference>
<gene>
    <name evidence="4" type="ORF">HMPREF1052_1021</name>
</gene>
<dbReference type="PANTHER" id="PTHR43479:SF11">
    <property type="entry name" value="ACREF_ENVCD OPERON REPRESSOR-RELATED"/>
    <property type="match status" value="1"/>
</dbReference>
<protein>
    <submittedName>
        <fullName evidence="4">Transcriptional regulator, TetR family</fullName>
    </submittedName>
</protein>
<dbReference type="eggNOG" id="COG1309">
    <property type="taxonomic scope" value="Bacteria"/>
</dbReference>
<dbReference type="OrthoDB" id="63332at2"/>
<evidence type="ECO:0000313" key="5">
    <source>
        <dbReference type="Proteomes" id="UP000006457"/>
    </source>
</evidence>
<dbReference type="InterPro" id="IPR009057">
    <property type="entry name" value="Homeodomain-like_sf"/>
</dbReference>
<dbReference type="InterPro" id="IPR054422">
    <property type="entry name" value="TetR-like_HI_0893_C"/>
</dbReference>
<dbReference type="PROSITE" id="PS01081">
    <property type="entry name" value="HTH_TETR_1"/>
    <property type="match status" value="1"/>
</dbReference>
<dbReference type="InterPro" id="IPR001647">
    <property type="entry name" value="HTH_TetR"/>
</dbReference>
<evidence type="ECO:0000256" key="1">
    <source>
        <dbReference type="ARBA" id="ARBA00023125"/>
    </source>
</evidence>
<dbReference type="InterPro" id="IPR050624">
    <property type="entry name" value="HTH-type_Tx_Regulator"/>
</dbReference>